<proteinExistence type="predicted"/>
<dbReference type="InterPro" id="IPR041682">
    <property type="entry name" value="AAA_14"/>
</dbReference>
<feature type="domain" description="DUF4143" evidence="2">
    <location>
        <begin position="230"/>
        <end position="399"/>
    </location>
</feature>
<reference evidence="4" key="1">
    <citation type="journal article" date="2019" name="Int. J. Syst. Evol. Microbiol.">
        <title>The Global Catalogue of Microorganisms (GCM) 10K type strain sequencing project: providing services to taxonomists for standard genome sequencing and annotation.</title>
        <authorList>
            <consortium name="The Broad Institute Genomics Platform"/>
            <consortium name="The Broad Institute Genome Sequencing Center for Infectious Disease"/>
            <person name="Wu L."/>
            <person name="Ma J."/>
        </authorList>
    </citation>
    <scope>NUCLEOTIDE SEQUENCE [LARGE SCALE GENOMIC DNA]</scope>
    <source>
        <strain evidence="4">CCUG 46385</strain>
    </source>
</reference>
<dbReference type="Pfam" id="PF13173">
    <property type="entry name" value="AAA_14"/>
    <property type="match status" value="1"/>
</dbReference>
<dbReference type="Pfam" id="PF13635">
    <property type="entry name" value="DUF4143"/>
    <property type="match status" value="1"/>
</dbReference>
<dbReference type="InterPro" id="IPR025420">
    <property type="entry name" value="DUF4143"/>
</dbReference>
<accession>A0ABV9QN66</accession>
<dbReference type="SUPFAM" id="SSF52540">
    <property type="entry name" value="P-loop containing nucleoside triphosphate hydrolases"/>
    <property type="match status" value="1"/>
</dbReference>
<dbReference type="EMBL" id="JBHSHL010000056">
    <property type="protein sequence ID" value="MFC4805663.1"/>
    <property type="molecule type" value="Genomic_DNA"/>
</dbReference>
<dbReference type="Proteomes" id="UP001595916">
    <property type="component" value="Unassembled WGS sequence"/>
</dbReference>
<organism evidence="3 4">
    <name type="scientific">Filifactor villosus</name>
    <dbReference type="NCBI Taxonomy" id="29374"/>
    <lineage>
        <taxon>Bacteria</taxon>
        <taxon>Bacillati</taxon>
        <taxon>Bacillota</taxon>
        <taxon>Clostridia</taxon>
        <taxon>Peptostreptococcales</taxon>
        <taxon>Filifactoraceae</taxon>
        <taxon>Filifactor</taxon>
    </lineage>
</organism>
<dbReference type="Gene3D" id="3.40.50.300">
    <property type="entry name" value="P-loop containing nucleotide triphosphate hydrolases"/>
    <property type="match status" value="1"/>
</dbReference>
<protein>
    <submittedName>
        <fullName evidence="3">ATP-binding protein</fullName>
    </submittedName>
</protein>
<dbReference type="GO" id="GO:0005524">
    <property type="term" value="F:ATP binding"/>
    <property type="evidence" value="ECO:0007669"/>
    <property type="project" value="UniProtKB-KW"/>
</dbReference>
<gene>
    <name evidence="3" type="ORF">ACFO4R_11375</name>
</gene>
<comment type="caution">
    <text evidence="3">The sequence shown here is derived from an EMBL/GenBank/DDBJ whole genome shotgun (WGS) entry which is preliminary data.</text>
</comment>
<dbReference type="PANTHER" id="PTHR33295">
    <property type="entry name" value="ATPASE"/>
    <property type="match status" value="1"/>
</dbReference>
<feature type="domain" description="AAA" evidence="1">
    <location>
        <begin position="25"/>
        <end position="157"/>
    </location>
</feature>
<dbReference type="CDD" id="cd01037">
    <property type="entry name" value="PDDEXK_nuclease-like"/>
    <property type="match status" value="1"/>
</dbReference>
<evidence type="ECO:0000313" key="3">
    <source>
        <dbReference type="EMBL" id="MFC4805663.1"/>
    </source>
</evidence>
<sequence>MQDIVFQRKIYSQMLNWKEESNGKTALLIKGARRVGKSTIVELFAKKEYQSYILVDFSKASKEINGLFEDISDLNFFFLQLQLLTNTNLYERKSVIIFDEVQLQPLARQAIKHLVKDGRYDYIETGSLLSIKKNIKDILIPSEETRISMFPMDYEEFRWALGDDATIPLIKTALEQKISLGDSVNRKLMRDFRLYMLVGGMPQAVEEYITTNNFRKVDQVKRNILELYEDDFRKIDPTGKTSLFFKAIPAQLSKNISRYQVSSVDSNSRPSKVTDLIAEMVDSMTVNIGYHANDPGIGLALNKDISRFKLFLADTGLFVTLAFMDKSFTENIIYEKLLSDKLPANMGYIYENMLAQILRTAGNELYYYTMPTESAKHNYEIDFLLSKGGKVCPIEVKASGYKRHTSLDKFIEKYSDRILEKYLVYTKDLKKDGEILCVPIYMMPFWE</sequence>
<dbReference type="PANTHER" id="PTHR33295:SF7">
    <property type="entry name" value="ATPASE"/>
    <property type="match status" value="1"/>
</dbReference>
<evidence type="ECO:0000313" key="4">
    <source>
        <dbReference type="Proteomes" id="UP001595916"/>
    </source>
</evidence>
<evidence type="ECO:0000259" key="2">
    <source>
        <dbReference type="Pfam" id="PF13635"/>
    </source>
</evidence>
<dbReference type="RefSeq" id="WP_379789279.1">
    <property type="nucleotide sequence ID" value="NZ_JBHSHL010000056.1"/>
</dbReference>
<evidence type="ECO:0000259" key="1">
    <source>
        <dbReference type="Pfam" id="PF13173"/>
    </source>
</evidence>
<dbReference type="InterPro" id="IPR027417">
    <property type="entry name" value="P-loop_NTPase"/>
</dbReference>
<keyword evidence="3" id="KW-0547">Nucleotide-binding</keyword>
<keyword evidence="4" id="KW-1185">Reference proteome</keyword>
<keyword evidence="3" id="KW-0067">ATP-binding</keyword>
<name>A0ABV9QN66_9FIRM</name>